<name>A0A895KWV2_9APHY</name>
<dbReference type="RefSeq" id="YP_010170362.1">
    <property type="nucleotide sequence ID" value="NC_057606.1"/>
</dbReference>
<dbReference type="Pfam" id="PF07453">
    <property type="entry name" value="NUMOD1"/>
    <property type="match status" value="2"/>
</dbReference>
<dbReference type="InterPro" id="IPR010896">
    <property type="entry name" value="NUMOD1"/>
</dbReference>
<dbReference type="GO" id="GO:0003677">
    <property type="term" value="F:DNA binding"/>
    <property type="evidence" value="ECO:0007669"/>
    <property type="project" value="InterPro"/>
</dbReference>
<geneLocation type="mitochondrion" evidence="5"/>
<dbReference type="SMART" id="SM00497">
    <property type="entry name" value="IENR1"/>
    <property type="match status" value="2"/>
</dbReference>
<evidence type="ECO:0000313" key="5">
    <source>
        <dbReference type="EMBL" id="QRZ60343.1"/>
    </source>
</evidence>
<keyword evidence="5" id="KW-0496">Mitochondrion</keyword>
<feature type="domain" description="Nuclease associated modular" evidence="4">
    <location>
        <begin position="87"/>
        <end position="103"/>
    </location>
</feature>
<dbReference type="NCBIfam" id="TIGR01453">
    <property type="entry name" value="grpIintron_endo"/>
    <property type="match status" value="1"/>
</dbReference>
<dbReference type="InterPro" id="IPR035901">
    <property type="entry name" value="GIY-YIG_endonuc_sf"/>
</dbReference>
<dbReference type="InterPro" id="IPR003647">
    <property type="entry name" value="Intron_nuc_1_rpt"/>
</dbReference>
<evidence type="ECO:0000256" key="1">
    <source>
        <dbReference type="ARBA" id="ARBA00022722"/>
    </source>
</evidence>
<gene>
    <name evidence="5" type="primary">orf277</name>
</gene>
<dbReference type="SMART" id="SM00496">
    <property type="entry name" value="IENR2"/>
    <property type="match status" value="3"/>
</dbReference>
<dbReference type="GO" id="GO:0016787">
    <property type="term" value="F:hydrolase activity"/>
    <property type="evidence" value="ECO:0007669"/>
    <property type="project" value="UniProtKB-KW"/>
</dbReference>
<keyword evidence="3" id="KW-0378">Hydrolase</keyword>
<dbReference type="GO" id="GO:0004519">
    <property type="term" value="F:endonuclease activity"/>
    <property type="evidence" value="ECO:0007669"/>
    <property type="project" value="UniProtKB-KW"/>
</dbReference>
<protein>
    <submittedName>
        <fullName evidence="5">GIY-YIG homing endonuclease</fullName>
    </submittedName>
</protein>
<dbReference type="InterPro" id="IPR003611">
    <property type="entry name" value="NUMOD3"/>
</dbReference>
<evidence type="ECO:0000259" key="4">
    <source>
        <dbReference type="SMART" id="SM00496"/>
    </source>
</evidence>
<dbReference type="EMBL" id="MT090080">
    <property type="protein sequence ID" value="QRZ60343.1"/>
    <property type="molecule type" value="Genomic_DNA"/>
</dbReference>
<dbReference type="SUPFAM" id="SSF82771">
    <property type="entry name" value="GIY-YIG endonuclease"/>
    <property type="match status" value="1"/>
</dbReference>
<feature type="domain" description="Nuclease associated modular" evidence="4">
    <location>
        <begin position="111"/>
        <end position="127"/>
    </location>
</feature>
<reference evidence="5" key="1">
    <citation type="journal article" date="2020" name="Int. J. Biol. Macromol.">
        <title>The 206 kbp mitochondrial genome of Phanerochaete carnosa reveals dynamics of introns, accumulation of repeat sequences and plasmid-derived genes.</title>
        <authorList>
            <person name="Wang X."/>
            <person name="Song A."/>
            <person name="Wang F."/>
            <person name="Chen M."/>
            <person name="Li X."/>
            <person name="Li Q."/>
            <person name="Liu N."/>
        </authorList>
    </citation>
    <scope>NUCLEOTIDE SEQUENCE</scope>
</reference>
<accession>A0A895KWV2</accession>
<dbReference type="AlphaFoldDB" id="A0A895KWV2"/>
<sequence>MSNYLNTTYLKNKKNNNMPIIQSLLKYGQENFAVLIVEYVDIENLSVRETFYITHLLPYYNVLKQGYSSLGYKHTEATKQLLSELAKNKVHSDKTKALISKALVGENNPFYNKSHSMDAKLRMIEANSAYPVYIYNSFKNLLVIFPSVKTLAKLINSNHSTIVSYIKNKTLFRGDWYFSNLPFDITDVPLIPNWSSKEAKDLITEIIDNSHIKKAIFVYNSNKEFIGKFEGVTHVQKELNINHVIIKKYALLNRPYKGYIFNYERLNNNVDSYSDQL</sequence>
<dbReference type="SUPFAM" id="SSF64496">
    <property type="entry name" value="DNA-binding domain of intron-encoded endonucleases"/>
    <property type="match status" value="1"/>
</dbReference>
<evidence type="ECO:0000256" key="2">
    <source>
        <dbReference type="ARBA" id="ARBA00022759"/>
    </source>
</evidence>
<feature type="domain" description="Nuclease associated modular" evidence="4">
    <location>
        <begin position="70"/>
        <end position="86"/>
    </location>
</feature>
<dbReference type="InterPro" id="IPR006350">
    <property type="entry name" value="Intron_endoG1"/>
</dbReference>
<keyword evidence="2 5" id="KW-0255">Endonuclease</keyword>
<evidence type="ECO:0000256" key="3">
    <source>
        <dbReference type="ARBA" id="ARBA00022801"/>
    </source>
</evidence>
<dbReference type="GeneID" id="67278467"/>
<keyword evidence="1" id="KW-0540">Nuclease</keyword>
<organism evidence="5">
    <name type="scientific">Phanerochaete carnosa</name>
    <dbReference type="NCBI Taxonomy" id="231932"/>
    <lineage>
        <taxon>Eukaryota</taxon>
        <taxon>Fungi</taxon>
        <taxon>Dikarya</taxon>
        <taxon>Basidiomycota</taxon>
        <taxon>Agaricomycotina</taxon>
        <taxon>Agaricomycetes</taxon>
        <taxon>Polyporales</taxon>
        <taxon>Phanerochaetaceae</taxon>
        <taxon>Phanerochaete</taxon>
    </lineage>
</organism>
<dbReference type="Pfam" id="PF07460">
    <property type="entry name" value="NUMOD3"/>
    <property type="match status" value="2"/>
</dbReference>
<proteinExistence type="predicted"/>